<evidence type="ECO:0000256" key="6">
    <source>
        <dbReference type="ARBA" id="ARBA00022505"/>
    </source>
</evidence>
<keyword evidence="6 11" id="KW-0500">Molybdenum</keyword>
<dbReference type="CDD" id="cd06261">
    <property type="entry name" value="TM_PBP2"/>
    <property type="match status" value="1"/>
</dbReference>
<feature type="transmembrane region" description="Helical" evidence="10">
    <location>
        <begin position="135"/>
        <end position="157"/>
    </location>
</feature>
<dbReference type="InterPro" id="IPR011867">
    <property type="entry name" value="ModB_ABC"/>
</dbReference>
<dbReference type="NCBIfam" id="TIGR02141">
    <property type="entry name" value="modB_ABC"/>
    <property type="match status" value="1"/>
</dbReference>
<dbReference type="EMBL" id="CP002116">
    <property type="protein sequence ID" value="ADK82114.1"/>
    <property type="molecule type" value="Genomic_DNA"/>
</dbReference>
<comment type="function">
    <text evidence="1 11">Part of the binding-protein-dependent transport system for molybdenum; probably responsible for the translocation of the substrate across the membrane.</text>
</comment>
<evidence type="ECO:0000256" key="3">
    <source>
        <dbReference type="ARBA" id="ARBA00007069"/>
    </source>
</evidence>
<sequence length="234" mass="25302">MKSIDVIHTVLLSLKIGCISTAANLPLALAVVYLLTRCNFKGKTLVDGLVNLPLVMPPVTTGYLLLILLGKKGLIGSYLYAWFGIRIAFTTTAAVIASMVVSFPLVTRNIKVSMEMVDPKLEQAALTLGAGKLSVFFRVTLPLIFPGIISGLIIGFARSLGEFGATMTFAGNIQGQTRTIPLSVYSYLQIPGKERESAILVLISIIISFTAMFVSSLYTRVIQKRRSSPDESLV</sequence>
<dbReference type="GO" id="GO:0005886">
    <property type="term" value="C:plasma membrane"/>
    <property type="evidence" value="ECO:0007669"/>
    <property type="project" value="UniProtKB-SubCell"/>
</dbReference>
<evidence type="ECO:0000256" key="2">
    <source>
        <dbReference type="ARBA" id="ARBA00004651"/>
    </source>
</evidence>
<proteinExistence type="inferred from homology"/>
<dbReference type="HOGENOM" id="CLU_016047_14_3_12"/>
<evidence type="ECO:0000256" key="10">
    <source>
        <dbReference type="RuleBase" id="RU363032"/>
    </source>
</evidence>
<evidence type="ECO:0000256" key="1">
    <source>
        <dbReference type="ARBA" id="ARBA00002949"/>
    </source>
</evidence>
<dbReference type="AlphaFoldDB" id="E1R4M6"/>
<dbReference type="eggNOG" id="COG4149">
    <property type="taxonomic scope" value="Bacteria"/>
</dbReference>
<dbReference type="InterPro" id="IPR035906">
    <property type="entry name" value="MetI-like_sf"/>
</dbReference>
<accession>E1R4M6</accession>
<feature type="transmembrane region" description="Helical" evidence="10">
    <location>
        <begin position="81"/>
        <end position="106"/>
    </location>
</feature>
<organism evidence="13 14">
    <name type="scientific">Sediminispirochaeta smaragdinae (strain DSM 11293 / JCM 15392 / SEBR 4228)</name>
    <name type="common">Spirochaeta smaragdinae</name>
    <dbReference type="NCBI Taxonomy" id="573413"/>
    <lineage>
        <taxon>Bacteria</taxon>
        <taxon>Pseudomonadati</taxon>
        <taxon>Spirochaetota</taxon>
        <taxon>Spirochaetia</taxon>
        <taxon>Spirochaetales</taxon>
        <taxon>Spirochaetaceae</taxon>
        <taxon>Sediminispirochaeta</taxon>
    </lineage>
</organism>
<dbReference type="Proteomes" id="UP000002318">
    <property type="component" value="Chromosome"/>
</dbReference>
<dbReference type="SUPFAM" id="SSF161098">
    <property type="entry name" value="MetI-like"/>
    <property type="match status" value="1"/>
</dbReference>
<dbReference type="NCBIfam" id="NF006939">
    <property type="entry name" value="PRK09421.1"/>
    <property type="match status" value="1"/>
</dbReference>
<dbReference type="Gene3D" id="1.10.3720.10">
    <property type="entry name" value="MetI-like"/>
    <property type="match status" value="1"/>
</dbReference>
<keyword evidence="5 11" id="KW-1003">Cell membrane</keyword>
<keyword evidence="4 10" id="KW-0813">Transport</keyword>
<reference evidence="13 14" key="1">
    <citation type="journal article" date="2010" name="Stand. Genomic Sci.">
        <title>Complete genome sequence of Spirochaeta smaragdinae type strain (SEBR 4228).</title>
        <authorList>
            <person name="Mavromatis K."/>
            <person name="Yasawong M."/>
            <person name="Chertkov O."/>
            <person name="Lapidus A."/>
            <person name="Lucas S."/>
            <person name="Nolan M."/>
            <person name="Del Rio T.G."/>
            <person name="Tice H."/>
            <person name="Cheng J.F."/>
            <person name="Pitluck S."/>
            <person name="Liolios K."/>
            <person name="Ivanova N."/>
            <person name="Tapia R."/>
            <person name="Han C."/>
            <person name="Bruce D."/>
            <person name="Goodwin L."/>
            <person name="Pati A."/>
            <person name="Chen A."/>
            <person name="Palaniappan K."/>
            <person name="Land M."/>
            <person name="Hauser L."/>
            <person name="Chang Y.J."/>
            <person name="Jeffries C.D."/>
            <person name="Detter J.C."/>
            <person name="Rohde M."/>
            <person name="Brambilla E."/>
            <person name="Spring S."/>
            <person name="Goker M."/>
            <person name="Sikorski J."/>
            <person name="Woyke T."/>
            <person name="Bristow J."/>
            <person name="Eisen J.A."/>
            <person name="Markowitz V."/>
            <person name="Hugenholtz P."/>
            <person name="Klenk H.P."/>
            <person name="Kyrpides N.C."/>
        </authorList>
    </citation>
    <scope>NUCLEOTIDE SEQUENCE [LARGE SCALE GENOMIC DNA]</scope>
    <source>
        <strain evidence="14">DSM 11293 / JCM 15392 / SEBR 4228</strain>
    </source>
</reference>
<keyword evidence="7 10" id="KW-0812">Transmembrane</keyword>
<evidence type="ECO:0000313" key="14">
    <source>
        <dbReference type="Proteomes" id="UP000002318"/>
    </source>
</evidence>
<comment type="similarity">
    <text evidence="3 11">Belongs to the binding-protein-dependent transport system permease family. CysTW subfamily.</text>
</comment>
<dbReference type="STRING" id="573413.Spirs_3012"/>
<keyword evidence="9 10" id="KW-0472">Membrane</keyword>
<keyword evidence="14" id="KW-1185">Reference proteome</keyword>
<dbReference type="OrthoDB" id="9795403at2"/>
<evidence type="ECO:0000256" key="5">
    <source>
        <dbReference type="ARBA" id="ARBA00022475"/>
    </source>
</evidence>
<feature type="transmembrane region" description="Helical" evidence="10">
    <location>
        <begin position="48"/>
        <end position="69"/>
    </location>
</feature>
<dbReference type="PANTHER" id="PTHR30183">
    <property type="entry name" value="MOLYBDENUM TRANSPORT SYSTEM PERMEASE PROTEIN MODB"/>
    <property type="match status" value="1"/>
</dbReference>
<feature type="domain" description="ABC transmembrane type-1" evidence="12">
    <location>
        <begin position="10"/>
        <end position="218"/>
    </location>
</feature>
<name>E1R4M6_SEDSS</name>
<feature type="transmembrane region" description="Helical" evidence="10">
    <location>
        <begin position="12"/>
        <end position="36"/>
    </location>
</feature>
<evidence type="ECO:0000256" key="4">
    <source>
        <dbReference type="ARBA" id="ARBA00022448"/>
    </source>
</evidence>
<dbReference type="RefSeq" id="WP_013255573.1">
    <property type="nucleotide sequence ID" value="NC_014364.1"/>
</dbReference>
<evidence type="ECO:0000256" key="7">
    <source>
        <dbReference type="ARBA" id="ARBA00022692"/>
    </source>
</evidence>
<dbReference type="PANTHER" id="PTHR30183:SF3">
    <property type="entry name" value="MOLYBDENUM TRANSPORT SYSTEM PERMEASE PROTEIN MODB"/>
    <property type="match status" value="1"/>
</dbReference>
<dbReference type="Pfam" id="PF00528">
    <property type="entry name" value="BPD_transp_1"/>
    <property type="match status" value="1"/>
</dbReference>
<dbReference type="GO" id="GO:0015098">
    <property type="term" value="F:molybdate ion transmembrane transporter activity"/>
    <property type="evidence" value="ECO:0007669"/>
    <property type="project" value="UniProtKB-UniRule"/>
</dbReference>
<dbReference type="InterPro" id="IPR000515">
    <property type="entry name" value="MetI-like"/>
</dbReference>
<comment type="subcellular location">
    <subcellularLocation>
        <location evidence="2 10">Cell membrane</location>
        <topology evidence="2 10">Multi-pass membrane protein</topology>
    </subcellularLocation>
</comment>
<dbReference type="KEGG" id="ssm:Spirs_3012"/>
<protein>
    <recommendedName>
        <fullName evidence="11">Molybdenum transport system permease</fullName>
    </recommendedName>
</protein>
<dbReference type="PROSITE" id="PS50928">
    <property type="entry name" value="ABC_TM1"/>
    <property type="match status" value="1"/>
</dbReference>
<keyword evidence="8 10" id="KW-1133">Transmembrane helix</keyword>
<evidence type="ECO:0000256" key="8">
    <source>
        <dbReference type="ARBA" id="ARBA00022989"/>
    </source>
</evidence>
<evidence type="ECO:0000256" key="11">
    <source>
        <dbReference type="RuleBase" id="RU365097"/>
    </source>
</evidence>
<evidence type="ECO:0000259" key="12">
    <source>
        <dbReference type="PROSITE" id="PS50928"/>
    </source>
</evidence>
<gene>
    <name evidence="13" type="ordered locus">Spirs_3012</name>
</gene>
<feature type="transmembrane region" description="Helical" evidence="10">
    <location>
        <begin position="198"/>
        <end position="218"/>
    </location>
</feature>
<evidence type="ECO:0000313" key="13">
    <source>
        <dbReference type="EMBL" id="ADK82114.1"/>
    </source>
</evidence>
<evidence type="ECO:0000256" key="9">
    <source>
        <dbReference type="ARBA" id="ARBA00023136"/>
    </source>
</evidence>